<evidence type="ECO:0000313" key="4">
    <source>
        <dbReference type="Proteomes" id="UP000019374"/>
    </source>
</evidence>
<organism evidence="3 4">
    <name type="scientific">Ophiocordyceps sinensis (strain Co18 / CGMCC 3.14243)</name>
    <name type="common">Yarsagumba caterpillar fungus</name>
    <name type="synonym">Hirsutella sinensis</name>
    <dbReference type="NCBI Taxonomy" id="911162"/>
    <lineage>
        <taxon>Eukaryota</taxon>
        <taxon>Fungi</taxon>
        <taxon>Dikarya</taxon>
        <taxon>Ascomycota</taxon>
        <taxon>Pezizomycotina</taxon>
        <taxon>Sordariomycetes</taxon>
        <taxon>Hypocreomycetidae</taxon>
        <taxon>Hypocreales</taxon>
        <taxon>Ophiocordycipitaceae</taxon>
        <taxon>Ophiocordyceps</taxon>
    </lineage>
</organism>
<proteinExistence type="predicted"/>
<gene>
    <name evidence="3" type="ORF">OCS_06324</name>
</gene>
<evidence type="ECO:0000256" key="2">
    <source>
        <dbReference type="SAM" id="SignalP"/>
    </source>
</evidence>
<feature type="signal peptide" evidence="2">
    <location>
        <begin position="1"/>
        <end position="19"/>
    </location>
</feature>
<evidence type="ECO:0000256" key="1">
    <source>
        <dbReference type="SAM" id="MobiDB-lite"/>
    </source>
</evidence>
<evidence type="ECO:0000313" key="3">
    <source>
        <dbReference type="EMBL" id="EQK97962.1"/>
    </source>
</evidence>
<dbReference type="Proteomes" id="UP000019374">
    <property type="component" value="Unassembled WGS sequence"/>
</dbReference>
<name>T5A820_OPHSC</name>
<sequence>MKLTATVLILSRLAAVCHAVKASGSGSGTAVYENEQPSVSKEPSVSEEPSVSNEPSVSEEPSVSVEPSVSAEPTVSTEPSVSDHKDDDDFSPEFFQVFLGDNSNYFKNVLRGQSNRPTLDPKSLGGGLGQEKTNGQVPAAAPGVAWPHVI</sequence>
<reference evidence="3 4" key="1">
    <citation type="journal article" date="2013" name="Chin. Sci. Bull.">
        <title>Genome survey uncovers the secrets of sex and lifestyle in caterpillar fungus.</title>
        <authorList>
            <person name="Hu X."/>
            <person name="Zhang Y."/>
            <person name="Xiao G."/>
            <person name="Zheng P."/>
            <person name="Xia Y."/>
            <person name="Zhang X."/>
            <person name="St Leger R.J."/>
            <person name="Liu X."/>
            <person name="Wang C."/>
        </authorList>
    </citation>
    <scope>NUCLEOTIDE SEQUENCE [LARGE SCALE GENOMIC DNA]</scope>
    <source>
        <strain evidence="4">Co18 / CGMCC 3.14243</strain>
        <tissue evidence="3">Fruit-body</tissue>
    </source>
</reference>
<accession>T5A820</accession>
<dbReference type="EMBL" id="KE655933">
    <property type="protein sequence ID" value="EQK97962.1"/>
    <property type="molecule type" value="Genomic_DNA"/>
</dbReference>
<protein>
    <submittedName>
        <fullName evidence="3">Uncharacterized protein</fullName>
    </submittedName>
</protein>
<feature type="region of interest" description="Disordered" evidence="1">
    <location>
        <begin position="24"/>
        <end position="89"/>
    </location>
</feature>
<feature type="chain" id="PRO_5004596704" evidence="2">
    <location>
        <begin position="20"/>
        <end position="150"/>
    </location>
</feature>
<keyword evidence="2" id="KW-0732">Signal</keyword>
<dbReference type="AlphaFoldDB" id="T5A820"/>
<feature type="compositionally biased region" description="Low complexity" evidence="1">
    <location>
        <begin position="37"/>
        <end position="76"/>
    </location>
</feature>
<dbReference type="HOGENOM" id="CLU_1741121_0_0_1"/>
<feature type="region of interest" description="Disordered" evidence="1">
    <location>
        <begin position="112"/>
        <end position="150"/>
    </location>
</feature>